<dbReference type="Gene3D" id="2.60.120.10">
    <property type="entry name" value="Jelly Rolls"/>
    <property type="match status" value="1"/>
</dbReference>
<dbReference type="SMART" id="SM00342">
    <property type="entry name" value="HTH_ARAC"/>
    <property type="match status" value="1"/>
</dbReference>
<comment type="caution">
    <text evidence="5">The sequence shown here is derived from an EMBL/GenBank/DDBJ whole genome shotgun (WGS) entry which is preliminary data.</text>
</comment>
<dbReference type="GO" id="GO:0043565">
    <property type="term" value="F:sequence-specific DNA binding"/>
    <property type="evidence" value="ECO:0007669"/>
    <property type="project" value="InterPro"/>
</dbReference>
<keyword evidence="6" id="KW-1185">Reference proteome</keyword>
<dbReference type="AlphaFoldDB" id="A0A1C1A2P9"/>
<sequence length="303" mass="35695">MKPSVLIPVISHGFEMNYFSKSHDWLMKNNESSLHPSQIQDLFRLHRHDVTEILVFLEGEVEFFCEGQSYSLKRGDVVIIPPYAVHQAVVKNFDTYKRIIVSVSEHLMDDFMSSSPSMKEHVINQKTQGSYVLHLHAKIFQHITSSLQEMNQRLTNGENNHSFSINYLLFQVLQDIFDPASSIPNLSNKNEQDPRFIAILEYIESHLTESDLSLDNVSDYFHLNKYYFSHYFTKNMNLPFYRYVSLKRLSYAVTMIRQNQISIEHISLKCGFPDYSSFYRLFKKEYNLSPKKLQKEFKHLQPK</sequence>
<dbReference type="EMBL" id="LYPC01000016">
    <property type="protein sequence ID" value="OCT14796.1"/>
    <property type="molecule type" value="Genomic_DNA"/>
</dbReference>
<dbReference type="PANTHER" id="PTHR43280:SF34">
    <property type="entry name" value="ARAC-FAMILY TRANSCRIPTIONAL REGULATOR"/>
    <property type="match status" value="1"/>
</dbReference>
<dbReference type="InterPro" id="IPR003313">
    <property type="entry name" value="AraC-bd"/>
</dbReference>
<evidence type="ECO:0000256" key="2">
    <source>
        <dbReference type="ARBA" id="ARBA00023125"/>
    </source>
</evidence>
<keyword evidence="3" id="KW-0804">Transcription</keyword>
<keyword evidence="1" id="KW-0805">Transcription regulation</keyword>
<proteinExistence type="predicted"/>
<dbReference type="GO" id="GO:0003700">
    <property type="term" value="F:DNA-binding transcription factor activity"/>
    <property type="evidence" value="ECO:0007669"/>
    <property type="project" value="InterPro"/>
</dbReference>
<dbReference type="STRING" id="512399.A8709_11545"/>
<dbReference type="PROSITE" id="PS01124">
    <property type="entry name" value="HTH_ARAC_FAMILY_2"/>
    <property type="match status" value="1"/>
</dbReference>
<evidence type="ECO:0000256" key="1">
    <source>
        <dbReference type="ARBA" id="ARBA00023015"/>
    </source>
</evidence>
<dbReference type="SUPFAM" id="SSF46689">
    <property type="entry name" value="Homeodomain-like"/>
    <property type="match status" value="2"/>
</dbReference>
<dbReference type="InterPro" id="IPR009057">
    <property type="entry name" value="Homeodomain-like_sf"/>
</dbReference>
<gene>
    <name evidence="5" type="ORF">A8709_11545</name>
</gene>
<evidence type="ECO:0000259" key="4">
    <source>
        <dbReference type="PROSITE" id="PS01124"/>
    </source>
</evidence>
<dbReference type="InterPro" id="IPR037923">
    <property type="entry name" value="HTH-like"/>
</dbReference>
<dbReference type="OrthoDB" id="9774814at2"/>
<name>A0A1C1A2P9_9BACL</name>
<dbReference type="Pfam" id="PF02311">
    <property type="entry name" value="AraC_binding"/>
    <property type="match status" value="1"/>
</dbReference>
<dbReference type="PANTHER" id="PTHR43280">
    <property type="entry name" value="ARAC-FAMILY TRANSCRIPTIONAL REGULATOR"/>
    <property type="match status" value="1"/>
</dbReference>
<dbReference type="Proteomes" id="UP000093309">
    <property type="component" value="Unassembled WGS sequence"/>
</dbReference>
<feature type="domain" description="HTH araC/xylS-type" evidence="4">
    <location>
        <begin position="197"/>
        <end position="296"/>
    </location>
</feature>
<dbReference type="InterPro" id="IPR018060">
    <property type="entry name" value="HTH_AraC"/>
</dbReference>
<dbReference type="Pfam" id="PF12833">
    <property type="entry name" value="HTH_18"/>
    <property type="match status" value="1"/>
</dbReference>
<evidence type="ECO:0000313" key="5">
    <source>
        <dbReference type="EMBL" id="OCT14796.1"/>
    </source>
</evidence>
<dbReference type="RefSeq" id="WP_065852776.1">
    <property type="nucleotide sequence ID" value="NZ_LYPC01000016.1"/>
</dbReference>
<accession>A0A1C1A2P9</accession>
<keyword evidence="2" id="KW-0238">DNA-binding</keyword>
<evidence type="ECO:0000313" key="6">
    <source>
        <dbReference type="Proteomes" id="UP000093309"/>
    </source>
</evidence>
<protein>
    <submittedName>
        <fullName evidence="5">AraC family transcriptional regulator</fullName>
    </submittedName>
</protein>
<dbReference type="SUPFAM" id="SSF51215">
    <property type="entry name" value="Regulatory protein AraC"/>
    <property type="match status" value="1"/>
</dbReference>
<dbReference type="Gene3D" id="1.10.10.60">
    <property type="entry name" value="Homeodomain-like"/>
    <property type="match status" value="2"/>
</dbReference>
<organism evidence="5 6">
    <name type="scientific">Paenibacillus pectinilyticus</name>
    <dbReference type="NCBI Taxonomy" id="512399"/>
    <lineage>
        <taxon>Bacteria</taxon>
        <taxon>Bacillati</taxon>
        <taxon>Bacillota</taxon>
        <taxon>Bacilli</taxon>
        <taxon>Bacillales</taxon>
        <taxon>Paenibacillaceae</taxon>
        <taxon>Paenibacillus</taxon>
    </lineage>
</organism>
<dbReference type="InterPro" id="IPR014710">
    <property type="entry name" value="RmlC-like_jellyroll"/>
</dbReference>
<reference evidence="6" key="1">
    <citation type="submission" date="2016-05" db="EMBL/GenBank/DDBJ databases">
        <title>Paenibacillus oryzae. sp. nov., isolated from the rice root.</title>
        <authorList>
            <person name="Zhang J."/>
            <person name="Zhang X."/>
        </authorList>
    </citation>
    <scope>NUCLEOTIDE SEQUENCE [LARGE SCALE GENOMIC DNA]</scope>
    <source>
        <strain evidence="6">KCTC13222</strain>
    </source>
</reference>
<evidence type="ECO:0000256" key="3">
    <source>
        <dbReference type="ARBA" id="ARBA00023163"/>
    </source>
</evidence>